<evidence type="ECO:0000256" key="2">
    <source>
        <dbReference type="ARBA" id="ARBA00022692"/>
    </source>
</evidence>
<comment type="caution">
    <text evidence="6">The sequence shown here is derived from an EMBL/GenBank/DDBJ whole genome shotgun (WGS) entry which is preliminary data.</text>
</comment>
<evidence type="ECO:0000313" key="7">
    <source>
        <dbReference type="Proteomes" id="UP001143307"/>
    </source>
</evidence>
<feature type="domain" description="DUF1232" evidence="5">
    <location>
        <begin position="62"/>
        <end position="98"/>
    </location>
</feature>
<dbReference type="InterPro" id="IPR016983">
    <property type="entry name" value="UCP031804"/>
</dbReference>
<keyword evidence="2" id="KW-0812">Transmembrane</keyword>
<name>A0ABT3SVN2_9GAMM</name>
<protein>
    <submittedName>
        <fullName evidence="6">DUF1232 domain-containing protein</fullName>
    </submittedName>
</protein>
<keyword evidence="4" id="KW-0472">Membrane</keyword>
<evidence type="ECO:0000256" key="1">
    <source>
        <dbReference type="ARBA" id="ARBA00004127"/>
    </source>
</evidence>
<evidence type="ECO:0000313" key="6">
    <source>
        <dbReference type="EMBL" id="MCX2973364.1"/>
    </source>
</evidence>
<dbReference type="EMBL" id="SHNP01000002">
    <property type="protein sequence ID" value="MCX2973364.1"/>
    <property type="molecule type" value="Genomic_DNA"/>
</dbReference>
<dbReference type="Pfam" id="PF06803">
    <property type="entry name" value="DUF1232"/>
    <property type="match status" value="1"/>
</dbReference>
<evidence type="ECO:0000256" key="4">
    <source>
        <dbReference type="ARBA" id="ARBA00023136"/>
    </source>
</evidence>
<reference evidence="6" key="1">
    <citation type="submission" date="2019-02" db="EMBL/GenBank/DDBJ databases">
        <authorList>
            <person name="Li S.-H."/>
        </authorList>
    </citation>
    <scope>NUCLEOTIDE SEQUENCE</scope>
    <source>
        <strain evidence="6">IMCC8485</strain>
    </source>
</reference>
<dbReference type="PIRSF" id="PIRSF031804">
    <property type="entry name" value="UCP031804"/>
    <property type="match status" value="1"/>
</dbReference>
<proteinExistence type="predicted"/>
<dbReference type="Proteomes" id="UP001143307">
    <property type="component" value="Unassembled WGS sequence"/>
</dbReference>
<evidence type="ECO:0000256" key="3">
    <source>
        <dbReference type="ARBA" id="ARBA00022989"/>
    </source>
</evidence>
<keyword evidence="3" id="KW-1133">Transmembrane helix</keyword>
<keyword evidence="7" id="KW-1185">Reference proteome</keyword>
<evidence type="ECO:0000259" key="5">
    <source>
        <dbReference type="Pfam" id="PF06803"/>
    </source>
</evidence>
<sequence>MNLNLGYLGELMSAQNEYEEAFSENGFWDKLKRYAKAAGREVVEKALLLYYAMQEEKAPAWAKATIAGALGYFIVPIDAIADFTPAVGYADDLGVLALALAAVATYINDDVRGKTADKLHAWFGEDSSSD</sequence>
<accession>A0ABT3SVN2</accession>
<comment type="subcellular location">
    <subcellularLocation>
        <location evidence="1">Endomembrane system</location>
        <topology evidence="1">Multi-pass membrane protein</topology>
    </subcellularLocation>
</comment>
<dbReference type="InterPro" id="IPR010652">
    <property type="entry name" value="DUF1232"/>
</dbReference>
<gene>
    <name evidence="6" type="ORF">EYC87_07165</name>
</gene>
<organism evidence="6 7">
    <name type="scientific">Candidatus Seongchinamella marina</name>
    <dbReference type="NCBI Taxonomy" id="2518990"/>
    <lineage>
        <taxon>Bacteria</taxon>
        <taxon>Pseudomonadati</taxon>
        <taxon>Pseudomonadota</taxon>
        <taxon>Gammaproteobacteria</taxon>
        <taxon>Cellvibrionales</taxon>
        <taxon>Halieaceae</taxon>
        <taxon>Seongchinamella</taxon>
    </lineage>
</organism>